<accession>A0A7R7ENF3</accession>
<organism evidence="2 3">
    <name type="scientific">Anaeromicropila herbilytica</name>
    <dbReference type="NCBI Taxonomy" id="2785025"/>
    <lineage>
        <taxon>Bacteria</taxon>
        <taxon>Bacillati</taxon>
        <taxon>Bacillota</taxon>
        <taxon>Clostridia</taxon>
        <taxon>Lachnospirales</taxon>
        <taxon>Lachnospiraceae</taxon>
        <taxon>Anaeromicropila</taxon>
    </lineage>
</organism>
<dbReference type="AlphaFoldDB" id="A0A7R7ENF3"/>
<feature type="compositionally biased region" description="Low complexity" evidence="1">
    <location>
        <begin position="74"/>
        <end position="84"/>
    </location>
</feature>
<dbReference type="KEGG" id="ahb:bsdtb5_33440"/>
<feature type="region of interest" description="Disordered" evidence="1">
    <location>
        <begin position="58"/>
        <end position="109"/>
    </location>
</feature>
<evidence type="ECO:0000313" key="3">
    <source>
        <dbReference type="Proteomes" id="UP000595897"/>
    </source>
</evidence>
<keyword evidence="3" id="KW-1185">Reference proteome</keyword>
<protein>
    <submittedName>
        <fullName evidence="2">Uncharacterized protein</fullName>
    </submittedName>
</protein>
<proteinExistence type="predicted"/>
<reference evidence="2 3" key="1">
    <citation type="submission" date="2020-11" db="EMBL/GenBank/DDBJ databases">
        <title>Draft genome sequencing of a Lachnospiraceae strain isolated from anoxic soil subjected to BSD treatment.</title>
        <authorList>
            <person name="Uek A."/>
            <person name="Tonouchi A."/>
        </authorList>
    </citation>
    <scope>NUCLEOTIDE SEQUENCE [LARGE SCALE GENOMIC DNA]</scope>
    <source>
        <strain evidence="2 3">TB5</strain>
    </source>
</reference>
<name>A0A7R7ENF3_9FIRM</name>
<dbReference type="EMBL" id="AP024169">
    <property type="protein sequence ID" value="BCN32049.1"/>
    <property type="molecule type" value="Genomic_DNA"/>
</dbReference>
<evidence type="ECO:0000256" key="1">
    <source>
        <dbReference type="SAM" id="MobiDB-lite"/>
    </source>
</evidence>
<gene>
    <name evidence="2" type="ORF">bsdtb5_33440</name>
</gene>
<evidence type="ECO:0000313" key="2">
    <source>
        <dbReference type="EMBL" id="BCN32049.1"/>
    </source>
</evidence>
<feature type="compositionally biased region" description="Polar residues" evidence="1">
    <location>
        <begin position="96"/>
        <end position="109"/>
    </location>
</feature>
<feature type="compositionally biased region" description="Basic and acidic residues" evidence="1">
    <location>
        <begin position="58"/>
        <end position="71"/>
    </location>
</feature>
<dbReference type="RefSeq" id="WP_271713131.1">
    <property type="nucleotide sequence ID" value="NZ_AP024169.1"/>
</dbReference>
<sequence>MQSCDLVASITAVACAISKCSTNEELLVLVSAFGQLSDTLNTIRLQNEFLLNLEKKQKEAEDVNNCTKEKTTPNNSSEEMNVENNNEEVFKESETENMQNLTNETNTEE</sequence>
<dbReference type="Proteomes" id="UP000595897">
    <property type="component" value="Chromosome"/>
</dbReference>